<name>A0A848CR91_9FIRM</name>
<evidence type="ECO:0000313" key="3">
    <source>
        <dbReference type="Proteomes" id="UP000580130"/>
    </source>
</evidence>
<keyword evidence="1" id="KW-0812">Transmembrane</keyword>
<organism evidence="2 3">
    <name type="scientific">Dorea formicigenerans</name>
    <dbReference type="NCBI Taxonomy" id="39486"/>
    <lineage>
        <taxon>Bacteria</taxon>
        <taxon>Bacillati</taxon>
        <taxon>Bacillota</taxon>
        <taxon>Clostridia</taxon>
        <taxon>Lachnospirales</taxon>
        <taxon>Lachnospiraceae</taxon>
        <taxon>Dorea</taxon>
    </lineage>
</organism>
<dbReference type="EMBL" id="JABAFX010000029">
    <property type="protein sequence ID" value="NME57913.1"/>
    <property type="molecule type" value="Genomic_DNA"/>
</dbReference>
<reference evidence="2 3" key="1">
    <citation type="submission" date="2020-04" db="EMBL/GenBank/DDBJ databases">
        <authorList>
            <person name="Hitch T.C.A."/>
            <person name="Wylensek D."/>
            <person name="Clavel T."/>
        </authorList>
    </citation>
    <scope>NUCLEOTIDE SEQUENCE [LARGE SCALE GENOMIC DNA]</scope>
    <source>
        <strain evidence="2 3">BSM-383-APC-5F</strain>
    </source>
</reference>
<sequence>MKIFSVWHMELASIGALAVFVVLMVIISFTWREKGADLELKIWRLKAHASYVPRGVMGAFGKSKQVTEQILLGKEHYYMGNRIYDDIYIKTPSQPRVRAYLNVHEDKIIMTVLKGKALVNGAKHEADCRERIILSEFTNVSFAGAEIAFQRLKNRKGGC</sequence>
<feature type="transmembrane region" description="Helical" evidence="1">
    <location>
        <begin position="12"/>
        <end position="31"/>
    </location>
</feature>
<accession>A0A848CR91</accession>
<evidence type="ECO:0000256" key="1">
    <source>
        <dbReference type="SAM" id="Phobius"/>
    </source>
</evidence>
<protein>
    <recommendedName>
        <fullName evidence="4">FHA domain-containing protein</fullName>
    </recommendedName>
</protein>
<keyword evidence="1" id="KW-0472">Membrane</keyword>
<proteinExistence type="predicted"/>
<evidence type="ECO:0008006" key="4">
    <source>
        <dbReference type="Google" id="ProtNLM"/>
    </source>
</evidence>
<dbReference type="RefSeq" id="WP_168934019.1">
    <property type="nucleotide sequence ID" value="NZ_JABAFX010000029.1"/>
</dbReference>
<dbReference type="Proteomes" id="UP000580130">
    <property type="component" value="Unassembled WGS sequence"/>
</dbReference>
<gene>
    <name evidence="2" type="ORF">HF855_10945</name>
</gene>
<comment type="caution">
    <text evidence="2">The sequence shown here is derived from an EMBL/GenBank/DDBJ whole genome shotgun (WGS) entry which is preliminary data.</text>
</comment>
<evidence type="ECO:0000313" key="2">
    <source>
        <dbReference type="EMBL" id="NME57913.1"/>
    </source>
</evidence>
<dbReference type="AlphaFoldDB" id="A0A848CR91"/>
<keyword evidence="1" id="KW-1133">Transmembrane helix</keyword>